<protein>
    <submittedName>
        <fullName evidence="1">Uncharacterized protein</fullName>
    </submittedName>
</protein>
<reference evidence="1 2" key="1">
    <citation type="submission" date="2022-12" db="EMBL/GenBank/DDBJ databases">
        <title>Draft genome sequence of Paenibacillus sp. dW9.</title>
        <authorList>
            <person name="Choi E.-W."/>
            <person name="Kim D.-U."/>
        </authorList>
    </citation>
    <scope>NUCLEOTIDE SEQUENCE [LARGE SCALE GENOMIC DNA]</scope>
    <source>
        <strain evidence="2">dW9</strain>
    </source>
</reference>
<organism evidence="1 2">
    <name type="scientific">Paenibacillus gyeongsangnamensis</name>
    <dbReference type="NCBI Taxonomy" id="3388067"/>
    <lineage>
        <taxon>Bacteria</taxon>
        <taxon>Bacillati</taxon>
        <taxon>Bacillota</taxon>
        <taxon>Bacilli</taxon>
        <taxon>Bacillales</taxon>
        <taxon>Paenibacillaceae</taxon>
        <taxon>Paenibacillus</taxon>
    </lineage>
</organism>
<sequence length="164" mass="18816">MENITLEKMLSIERQCVNAQDAVIIRLLIEGIEINELVYLTNDSLDLINRLLTIADHSGRTIRTIVLSKRCVELFRSASDQTIYILDNGYSPIKQSSVNLRDSDSLIKISFQDYMANESMITEMDSVILRAIYRRLKRLAEIFSFPELVQLTTGKLNFKSMSYA</sequence>
<dbReference type="RefSeq" id="WP_269883242.1">
    <property type="nucleotide sequence ID" value="NZ_JAQAGZ010000013.1"/>
</dbReference>
<dbReference type="Proteomes" id="UP001527882">
    <property type="component" value="Unassembled WGS sequence"/>
</dbReference>
<accession>A0ABT4QDE5</accession>
<keyword evidence="2" id="KW-1185">Reference proteome</keyword>
<comment type="caution">
    <text evidence="1">The sequence shown here is derived from an EMBL/GenBank/DDBJ whole genome shotgun (WGS) entry which is preliminary data.</text>
</comment>
<name>A0ABT4QDE5_9BACL</name>
<evidence type="ECO:0000313" key="1">
    <source>
        <dbReference type="EMBL" id="MCZ8514720.1"/>
    </source>
</evidence>
<dbReference type="EMBL" id="JAQAGZ010000013">
    <property type="protein sequence ID" value="MCZ8514720.1"/>
    <property type="molecule type" value="Genomic_DNA"/>
</dbReference>
<evidence type="ECO:0000313" key="2">
    <source>
        <dbReference type="Proteomes" id="UP001527882"/>
    </source>
</evidence>
<gene>
    <name evidence="1" type="ORF">O9H85_20275</name>
</gene>
<proteinExistence type="predicted"/>